<dbReference type="Gene3D" id="3.10.490.20">
    <property type="match status" value="1"/>
</dbReference>
<dbReference type="Pfam" id="PF18198">
    <property type="entry name" value="AAA_lid_11"/>
    <property type="match status" value="1"/>
</dbReference>
<keyword evidence="11 15" id="KW-0175">Coiled coil</keyword>
<keyword evidence="6" id="KW-0493">Microtubule</keyword>
<keyword evidence="9" id="KW-0067">ATP-binding</keyword>
<dbReference type="Gene3D" id="1.10.8.720">
    <property type="entry name" value="Region D6 of dynein motor"/>
    <property type="match status" value="1"/>
</dbReference>
<keyword evidence="12" id="KW-0505">Motor protein</keyword>
<feature type="domain" description="AAA+ ATPase" evidence="16">
    <location>
        <begin position="2559"/>
        <end position="2708"/>
    </location>
</feature>
<comment type="subunit">
    <text evidence="3">Consists of at least two heavy chains and a number of intermediate and light chains.</text>
</comment>
<dbReference type="Pfam" id="PF17852">
    <property type="entry name" value="Dynein_AAA_lid"/>
    <property type="match status" value="1"/>
</dbReference>
<dbReference type="InterPro" id="IPR035706">
    <property type="entry name" value="AAA_9"/>
</dbReference>
<dbReference type="Pfam" id="PF22597">
    <property type="entry name" value="DYN_lid"/>
    <property type="match status" value="1"/>
</dbReference>
<dbReference type="CDD" id="cd00009">
    <property type="entry name" value="AAA"/>
    <property type="match status" value="2"/>
</dbReference>
<dbReference type="Gene3D" id="1.20.140.100">
    <property type="entry name" value="Dynein heavy chain, N-terminal domain 2"/>
    <property type="match status" value="1"/>
</dbReference>
<dbReference type="PANTHER" id="PTHR46532">
    <property type="entry name" value="MALE FERTILITY FACTOR KL5"/>
    <property type="match status" value="1"/>
</dbReference>
<dbReference type="InterPro" id="IPR042219">
    <property type="entry name" value="AAA_lid_11_sf"/>
</dbReference>
<evidence type="ECO:0000256" key="15">
    <source>
        <dbReference type="SAM" id="Coils"/>
    </source>
</evidence>
<dbReference type="EMBL" id="JADGIZ020000001">
    <property type="protein sequence ID" value="KAL2919969.1"/>
    <property type="molecule type" value="Genomic_DNA"/>
</dbReference>
<sequence>MDGDSAGQQQPQQPQRTIDPAALAAYVERLVTVMLDLRPGSPVFAGGAAVHDRLARFAADAQAQALYVVREPRGDSEEYAAQALALEHDAAVARSRGASLALIKRVSVLEDGRPLPEQLLVINLPGETDGSNEFSVFHRYLQHAFSPFFDTGSGPATRDDKDAKIGLSLAKKKVAELELSLVQLQHNVAIPEIVLRVHPDIQRYVAECRARGVRPVVEGLGDNAANSAFLNKIQNDVNEWIKEIQKVTQLDRDPQTGSARQEIEFWPALERALLQIEDQLRNDEIVLTLETLRTAKRFHATVSFLADTGLKEAMEKVQRYNQLMKDFPINELLSSTELDKIRDSLVLIFGHLNKKLKLSPYPIRRALPLVEAISRDLNNQLLKVLASRKLMSITWEDFDLCIKQTEDIFRTWDDQIKDFVAVARDSTRKRLEKFLPIKINPAHVALQQRLNFVHVFRRQHEQLCSTILKVIRSESSASQRLTAAMADADGAGASGAGSAAAIAIAASGKTLGLEESGAQQDVHAAFEAIRSVDVLDLSPEGTENWIAAENSYNERIAQVENQIISRLRDRLGKAKNATDMFRVFSKFNALFIRPKIRGAIHEYQTQLIDRVKEDIRRLHEKFVQQHANSEALQMSRLRDLLPFSAAVNWANQIERQLDNYMKRVEDVLGKGWEQYAEGQKLSQEEAAFKRQLDIRAMFEKWVADVTNRDISIGGRIFDITRNRARGNELQLAINFDNQTIAVFKEVRNLMWRNLPVPHVIVNVAKDAKRVYPFAVSLNETVRTYVKTLNLISENEGIRWLVASFHKDVQGLVSRGVQLRWDYFINTYDVRQYGGTTENRHVVFVREFSTAVAMFQEKTSRAISLAETIDRLVSELATIPYERTAFEKAMAGIQKQIGQLSLESFSNVSAWVKKLDTRIESILLQRLKAAVKVWASGRFHTPSKGGSNEDPTAANQLVPDRLVHELRIRNQALYLDPPLEHARVAWVRQMQGWFGIVCHLRRPLVFEMGYGATMNDGSQQDYRKLITMLSIEEVRSCYKLIETMYAEVNDYVKKWLQYQSLWDLEPQFVFDTLGDDLDRWGHTLVEVKKARSTFDTATTSKAFAAILIDYDNIQTKVNAQYDQWQRDLLNRFGGKVSASMRAFHADIVAARTELERSNIGTSTNDMVSFVIALQDLRSKEAAWTKSTATFQQCQKILERQRFHFPADWLYFDQINGDWSALREILARKSRSIDEQVAPLRERIREQDAAAAKKMKDLLAEWDRTKPVQGEVKPSAALTLLLTFEARITSARTDFEQLSRAKKALDMDGASKDHLEYAFEELKDLKGVWTSLSTVWTTLDEIQETPWFSEASLNVRQRLDTLIQQVKDMPNRMRQYAAFEYTHTTLKAYVSVHTRVSRLKTEALRERHWDRIFAILGFENMPHSTMTVGHLWNSARLRDKEKQVDDVLGVAQGELALEEYLKQIKATWTAYSLDFTNYQNKCRLVKGWDDLFTKSEDHLSALAAMRHSQHFKIFEEEASSLEDKLTRLHILLELWIVVQRQWVYLEGIFGGNQDIKQILPIESNRFVSIDAEFMAMLRKVYKSPLVLDVISIPNIQKSMERLADMLSSIQKSLGEYLEKERAKFPRFYFVGDEDLLEILGNSKDITRFQPHFKKMFAGIHSIIYSKEPAEVRGVSSKEGETVNFKRPVVITPSTRVHEWLTLVEQECSRSLAEYVAESCDSDASSYLRKSIPLQRLTDWIDAYPTQVILLTAQIKWTLVVEEALAGGASLQNVLGAVDACIAMLAKLVLSDLTLIRRKKCEGLITELVHQRDVIRHLVSIGVSSASDFEWLSQMRFYFDDKAPALQSLSVRLANASFFYGFEYLGIQDRLVQTPLTDRCYLTLAQALHSRLGGSPFGPAGTGKTESVKAMGAQLGRLVLVFCCDENFDFQSMGRIFTGLCQVGAWGCFDEFNRLDERILSAVSQQIQSIQLGLKSQAEIDLVGKSLTVHKDTGIFITLNPGYAGRSNLPDNLRKLFRSVAMTVPDRLLIAQVMLFSQGFRYAEVLASKVIPFFDICKEQLSPKNHYDFGLRALKSVLVSAGNLQRSRLALLGASESDGADGDSPDLDTDAESRMEQAVLFQSIRETVFPKLVKSDVDLASSILSDVFPGIDSTDVALAKLRIEVLAACERYQLVATDEWMEKVVQLYNIQNIHHGIMVVGPSGSGKSRVRQVLFEALEKVDGIDGQVYIIEPKSANKDKLYGFLDATTREWTDGVFTHILRKIIDDARGESSRRHWIMFDGDVDPEWVENLNSVLDDNKMLTLPNGERLRVPPNVRIMFEVENLDQATPATISRCGMVWFSEELVTPQMLADQYIKRLQTVSLDDEARQTAPAGGAVGSLSSFGDVSVAQKQIADLLAPMFKSGGILELALSHAMTLDHIMEISKVQALSNLFSLMDAAVKVVLRYNSTHPDFPLSHEQLENFVVKSFYINLVWSLGGDAPHDARRKLAEFVSQRSTMPLPTRTDTVLDFDVDITSGSWTPWSLSVPIIEIDPQTLSRADVVVPTVDTVRHEKVLFSWLSEHRSVILCGPPGSGKTMTLLFALRKMGEIDVVPLNFSSETSPEMVLRVLELNCEYRKTSSSMILSPKDPDRWLVLFCDEINLPRQDKYGTQRVISFMRQIIEHGGFWRSDRTWVSVQRVQFVGACNPPTDPGRIPLTPRFLRHAPVVFVDYPGPESLMTIYSTFARACLKVHPNLRGYADALTGAMVDFFVSTKKRFTPDIQPHYIYSPRELTRWIRGVHEIIHQLDFVSIEMLVRTWAHEGLRLYQDRLVDEDERAWTDEELDAVANKHFPGLNMEACLRRPILFSNFLSKNYVSVERAELREFIKARLQVFYEEELDIPLVLFDKALEHILRIDRVFRQPQGHMLMIGISGSGKTTLSRFVAWMNGITVFQANMHNKYTASDFDDDLRNVLRRAGCKGEKICFILDEGNVLEAAFLERMNTLLANAEIPGLFEGDEFTSLMSACKEGSQRDGLTLDSHDELYQWFRRQIMRNMHVVFTMNPPEGSLASKAAMSPALFNRCVLDWYGDWDLQAFFQVGQEFTHTLDLDEATFIAPTKYIPLLPELSHPLTFRHALLDVFAFVHQSLRRLNERIKARQGTSVFVTPRQFLDFVSGFVQTYREKRFQLEERQRHLIVGLDRLRDTVLQVEELRSSLAVKKQELERKTVQANEKLEKMVEDQQDAESKRTASVQFQKVLDKQKIEIESRRKVVMADLERAEPAVIEAQQSVSNIKKQHLTEVRSMGNPPSAVKMAMESVCILLGNKVDSWKSVQAVLRREDFIASIVNYDTSKLTRKFREEITTSYLSDPNFTFETVNRASKACGPLVQWVTAQISYADILERVGPLREEVSQLEKSAEETQQKAISINQMIKDLEESIAVYKGEYAVLISETQTLKREMELVKDRVERSMRLLDNLSSERGRWEESRESFGQQMETLVGDVLLSSAFMAYAGYYDQKDRVYLVQTWKAHLASASVRFNANLSLPEYLTTTEERSGWVKNSLPSDNLCIENAVMLKRCQRYPLVIDPSGQALQFLSNEYKSKNITITSFRDNAFLKTLESALRFGNPILVQDVEDFDPILNSILNKELRRSGGRTLCRLGSKEIDFSPSFTMFLSTRNPALAFTPDISSRVTFVNFTVTPASLQLQCLDHILKAERPDVEARRTDVMRMQGEYQLRLHHLEKALLTSLSESKGNILDDDNVISTLEVLKKESSEITEKVKETDVIMQEVESVSALYAPLAESCSSIYFAMEQLCTIENFYQFSLDFFFEIFERVLKDNPNLQGETNKTARLQILELDMFKTAYQRVSRSLRQDDILVLAVLIAQIKLRGTDASLSDADMQFMLEGGDGVSGQDGLAIEQYVGKAAARRLSDLPRLRAFEGLHEAIERDGETWRQLVADPRPEERIPRCWREDREPARNAFYAMLVIKCLRPDRLLEALSLFFEAVFEAKFPTFLTEDKLVRVIEETKGVVPIILCSDPGYDTSSRVEALAEQSGEKLISVALGSNEGFQLAESAIGNALRTGTWVLLKNAHLSLSWLSQLEKRLRSLKAGSTLRLFLTLEISPNLPLNLLRMSRNLVFEPPAGIKASMTESLGSVPRSLVASGPLEKTRLFFMLAWLHAIVLDRLRYLPVGWTKSYDFNDSDFDMALQLVDAWLSSVSHGRANVAPSQIPWPALKSLISQNVYGGKIDVAGDQRTLNVLVDEVFSPAMFDADFMLVESEAGLADSGVPSPEGVRLEYFVAWVNGLKDTLPPSWIGLPADSDILLKQSKGSALLGKLRRINEGLADSQESAKSEGRSNWVTLLRESVDKWLASLPEKLPSGPASSSAAADPMARFLKSELDMASSLLAKIRGDLMLLLRVTAGKEQHTNHSRALVSSLRRGNVPKHWISYTIPATFSMNQFIDDLGKRLGQLEQLSGVESLQMAPIWIGGLFSPEAFITATRQTAAKITNASLETLELAIRLGDDGEQGAEESQSGLSFDLAGLKLEGAKWTTDRLGGRLELVHEVVPHPLPTLKLVWSKKEAASSQATTTAKAGETSISLPVYLNSDRRHVLFNVHVRVARPGLVMKRSVAITAL</sequence>
<reference evidence="17 18" key="1">
    <citation type="submission" date="2023-09" db="EMBL/GenBank/DDBJ databases">
        <title>Pangenome analysis of Batrachochytrium dendrobatidis and related Chytrids.</title>
        <authorList>
            <person name="Yacoub M.N."/>
            <person name="Stajich J.E."/>
            <person name="James T.Y."/>
        </authorList>
    </citation>
    <scope>NUCLEOTIDE SEQUENCE [LARGE SCALE GENOMIC DNA]</scope>
    <source>
        <strain evidence="17 18">JEL0888</strain>
    </source>
</reference>
<evidence type="ECO:0000256" key="11">
    <source>
        <dbReference type="ARBA" id="ARBA00023054"/>
    </source>
</evidence>
<dbReference type="Gene3D" id="1.10.8.710">
    <property type="match status" value="1"/>
</dbReference>
<dbReference type="InterPro" id="IPR042222">
    <property type="entry name" value="Dynein_2_N"/>
</dbReference>
<protein>
    <recommendedName>
        <fullName evidence="4">Dynein heavy chain, cytoplasmic</fullName>
    </recommendedName>
    <alternativeName>
        <fullName evidence="14">Dynein heavy chain, cytosolic</fullName>
    </alternativeName>
</protein>
<evidence type="ECO:0000256" key="10">
    <source>
        <dbReference type="ARBA" id="ARBA00023017"/>
    </source>
</evidence>
<evidence type="ECO:0000256" key="1">
    <source>
        <dbReference type="ARBA" id="ARBA00004245"/>
    </source>
</evidence>
<keyword evidence="18" id="KW-1185">Reference proteome</keyword>
<keyword evidence="8" id="KW-0547">Nucleotide-binding</keyword>
<dbReference type="InterPro" id="IPR054354">
    <property type="entry name" value="DYNC2H1-like_lid"/>
</dbReference>
<evidence type="ECO:0000256" key="13">
    <source>
        <dbReference type="ARBA" id="ARBA00023212"/>
    </source>
</evidence>
<dbReference type="InterPro" id="IPR041466">
    <property type="entry name" value="Dynein_AAA5_ext"/>
</dbReference>
<keyword evidence="10" id="KW-0243">Dynein</keyword>
<evidence type="ECO:0000256" key="3">
    <source>
        <dbReference type="ARBA" id="ARBA00011655"/>
    </source>
</evidence>
<dbReference type="Gene3D" id="1.20.920.30">
    <property type="match status" value="1"/>
</dbReference>
<dbReference type="Pfam" id="PF12774">
    <property type="entry name" value="AAA_6"/>
    <property type="match status" value="2"/>
</dbReference>
<dbReference type="Pfam" id="PF12775">
    <property type="entry name" value="AAA_7"/>
    <property type="match status" value="1"/>
</dbReference>
<dbReference type="InterPro" id="IPR042228">
    <property type="entry name" value="Dynein_linker_3"/>
</dbReference>
<dbReference type="InterPro" id="IPR035699">
    <property type="entry name" value="AAA_6"/>
</dbReference>
<accession>A0ABR4NKL9</accession>
<dbReference type="Pfam" id="PF08385">
    <property type="entry name" value="DHC_N1"/>
    <property type="match status" value="1"/>
</dbReference>
<evidence type="ECO:0000313" key="17">
    <source>
        <dbReference type="EMBL" id="KAL2919969.1"/>
    </source>
</evidence>
<dbReference type="Pfam" id="PF12781">
    <property type="entry name" value="AAA_9"/>
    <property type="match status" value="1"/>
</dbReference>
<dbReference type="InterPro" id="IPR041658">
    <property type="entry name" value="AAA_lid_11"/>
</dbReference>
<dbReference type="InterPro" id="IPR013594">
    <property type="entry name" value="Dynein_heavy_tail"/>
</dbReference>
<dbReference type="InterPro" id="IPR026983">
    <property type="entry name" value="DHC"/>
</dbReference>
<dbReference type="Gene3D" id="3.20.180.20">
    <property type="entry name" value="Dynein heavy chain, N-terminal domain 2"/>
    <property type="match status" value="1"/>
</dbReference>
<dbReference type="InterPro" id="IPR027417">
    <property type="entry name" value="P-loop_NTPase"/>
</dbReference>
<dbReference type="InterPro" id="IPR043160">
    <property type="entry name" value="Dynein_C_barrel"/>
</dbReference>
<dbReference type="Gene3D" id="1.10.287.2620">
    <property type="match status" value="1"/>
</dbReference>
<dbReference type="SUPFAM" id="SSF52540">
    <property type="entry name" value="P-loop containing nucleoside triphosphate hydrolases"/>
    <property type="match status" value="4"/>
</dbReference>
<keyword evidence="5" id="KW-0963">Cytoplasm</keyword>
<keyword evidence="13" id="KW-0206">Cytoskeleton</keyword>
<comment type="subcellular location">
    <subcellularLocation>
        <location evidence="1">Cytoplasm</location>
        <location evidence="1">Cytoskeleton</location>
    </subcellularLocation>
</comment>
<organism evidence="17 18">
    <name type="scientific">Polyrhizophydium stewartii</name>
    <dbReference type="NCBI Taxonomy" id="2732419"/>
    <lineage>
        <taxon>Eukaryota</taxon>
        <taxon>Fungi</taxon>
        <taxon>Fungi incertae sedis</taxon>
        <taxon>Chytridiomycota</taxon>
        <taxon>Chytridiomycota incertae sedis</taxon>
        <taxon>Chytridiomycetes</taxon>
        <taxon>Rhizophydiales</taxon>
        <taxon>Rhizophydiales incertae sedis</taxon>
        <taxon>Polyrhizophydium</taxon>
    </lineage>
</organism>
<evidence type="ECO:0000256" key="14">
    <source>
        <dbReference type="ARBA" id="ARBA00033439"/>
    </source>
</evidence>
<evidence type="ECO:0000256" key="6">
    <source>
        <dbReference type="ARBA" id="ARBA00022701"/>
    </source>
</evidence>
<dbReference type="Gene3D" id="3.40.50.300">
    <property type="entry name" value="P-loop containing nucleotide triphosphate hydrolases"/>
    <property type="match status" value="5"/>
</dbReference>
<evidence type="ECO:0000256" key="8">
    <source>
        <dbReference type="ARBA" id="ARBA00022741"/>
    </source>
</evidence>
<feature type="domain" description="AAA+ ATPase" evidence="16">
    <location>
        <begin position="2900"/>
        <end position="3066"/>
    </location>
</feature>
<feature type="coiled-coil region" evidence="15">
    <location>
        <begin position="3394"/>
        <end position="3456"/>
    </location>
</feature>
<evidence type="ECO:0000256" key="7">
    <source>
        <dbReference type="ARBA" id="ARBA00022737"/>
    </source>
</evidence>
<dbReference type="Gene3D" id="6.10.140.1060">
    <property type="match status" value="1"/>
</dbReference>
<dbReference type="SMART" id="SM00382">
    <property type="entry name" value="AAA"/>
    <property type="match status" value="3"/>
</dbReference>
<dbReference type="Gene3D" id="1.10.8.1220">
    <property type="match status" value="1"/>
</dbReference>
<evidence type="ECO:0000256" key="5">
    <source>
        <dbReference type="ARBA" id="ARBA00022490"/>
    </source>
</evidence>
<dbReference type="InterPro" id="IPR043157">
    <property type="entry name" value="Dynein_AAA1S"/>
</dbReference>
<proteinExistence type="inferred from homology"/>
<evidence type="ECO:0000256" key="2">
    <source>
        <dbReference type="ARBA" id="ARBA00008887"/>
    </source>
</evidence>
<dbReference type="Gene3D" id="1.10.472.130">
    <property type="match status" value="1"/>
</dbReference>
<keyword evidence="7" id="KW-0677">Repeat</keyword>
<dbReference type="InterPro" id="IPR024317">
    <property type="entry name" value="Dynein_heavy_chain_D4_dom"/>
</dbReference>
<gene>
    <name evidence="17" type="primary">DYN1</name>
    <name evidence="17" type="ORF">HK105_200035</name>
</gene>
<dbReference type="Gene3D" id="1.20.920.20">
    <property type="match status" value="1"/>
</dbReference>
<dbReference type="Gene3D" id="1.20.1270.280">
    <property type="match status" value="1"/>
</dbReference>
<evidence type="ECO:0000256" key="4">
    <source>
        <dbReference type="ARBA" id="ARBA00022197"/>
    </source>
</evidence>
<evidence type="ECO:0000259" key="16">
    <source>
        <dbReference type="SMART" id="SM00382"/>
    </source>
</evidence>
<dbReference type="InterPro" id="IPR004273">
    <property type="entry name" value="Dynein_heavy_D6_P-loop"/>
</dbReference>
<dbReference type="PANTHER" id="PTHR46532:SF4">
    <property type="entry name" value="AAA+ ATPASE DOMAIN-CONTAINING PROTEIN"/>
    <property type="match status" value="1"/>
</dbReference>
<dbReference type="InterPro" id="IPR003593">
    <property type="entry name" value="AAA+_ATPase"/>
</dbReference>
<name>A0ABR4NKL9_9FUNG</name>
<feature type="coiled-coil region" evidence="15">
    <location>
        <begin position="3183"/>
        <end position="3217"/>
    </location>
</feature>
<dbReference type="Pfam" id="PF03028">
    <property type="entry name" value="Dynein_heavy"/>
    <property type="match status" value="1"/>
</dbReference>
<dbReference type="Proteomes" id="UP001527925">
    <property type="component" value="Unassembled WGS sequence"/>
</dbReference>
<dbReference type="Pfam" id="PF12780">
    <property type="entry name" value="AAA_8"/>
    <property type="match status" value="1"/>
</dbReference>
<dbReference type="InterPro" id="IPR041228">
    <property type="entry name" value="Dynein_C"/>
</dbReference>
<dbReference type="Gene3D" id="1.20.58.1120">
    <property type="match status" value="1"/>
</dbReference>
<evidence type="ECO:0000256" key="9">
    <source>
        <dbReference type="ARBA" id="ARBA00022840"/>
    </source>
</evidence>
<dbReference type="InterPro" id="IPR013602">
    <property type="entry name" value="Dynein_heavy_linker"/>
</dbReference>
<evidence type="ECO:0000256" key="12">
    <source>
        <dbReference type="ARBA" id="ARBA00023175"/>
    </source>
</evidence>
<feature type="domain" description="AAA+ ATPase" evidence="16">
    <location>
        <begin position="1890"/>
        <end position="2023"/>
    </location>
</feature>
<comment type="caution">
    <text evidence="17">The sequence shown here is derived from an EMBL/GenBank/DDBJ whole genome shotgun (WGS) entry which is preliminary data.</text>
</comment>
<evidence type="ECO:0000313" key="18">
    <source>
        <dbReference type="Proteomes" id="UP001527925"/>
    </source>
</evidence>
<dbReference type="Pfam" id="PF18199">
    <property type="entry name" value="Dynein_C"/>
    <property type="match status" value="1"/>
</dbReference>
<comment type="similarity">
    <text evidence="2">Belongs to the dynein heavy chain family.</text>
</comment>
<dbReference type="Pfam" id="PF08393">
    <property type="entry name" value="DHC_N2"/>
    <property type="match status" value="1"/>
</dbReference>
<dbReference type="InterPro" id="IPR024743">
    <property type="entry name" value="Dynein_HC_stalk"/>
</dbReference>
<dbReference type="Pfam" id="PF12777">
    <property type="entry name" value="MT"/>
    <property type="match status" value="1"/>
</dbReference>